<keyword evidence="1" id="KW-0472">Membrane</keyword>
<organism evidence="2 3">
    <name type="scientific">Dactylococcopsis salina (strain PCC 8305)</name>
    <name type="common">Myxobactron salinum</name>
    <dbReference type="NCBI Taxonomy" id="13035"/>
    <lineage>
        <taxon>Bacteria</taxon>
        <taxon>Bacillati</taxon>
        <taxon>Cyanobacteriota</taxon>
        <taxon>Cyanophyceae</taxon>
        <taxon>Nodosilineales</taxon>
        <taxon>Cymatolegaceae</taxon>
        <taxon>Dactylococcopsis</taxon>
    </lineage>
</organism>
<dbReference type="Proteomes" id="UP000010482">
    <property type="component" value="Chromosome"/>
</dbReference>
<reference evidence="2" key="1">
    <citation type="submission" date="2012-04" db="EMBL/GenBank/DDBJ databases">
        <title>Finished genome of Dactylococcopsis salina PCC 8305.</title>
        <authorList>
            <consortium name="US DOE Joint Genome Institute"/>
            <person name="Gugger M."/>
            <person name="Coursin T."/>
            <person name="Rippka R."/>
            <person name="Tandeau De Marsac N."/>
            <person name="Huntemann M."/>
            <person name="Wei C.-L."/>
            <person name="Han J."/>
            <person name="Detter J.C."/>
            <person name="Han C."/>
            <person name="Tapia R."/>
            <person name="Daligault H."/>
            <person name="Chen A."/>
            <person name="Krypides N."/>
            <person name="Mavromatis K."/>
            <person name="Markowitz V."/>
            <person name="Szeto E."/>
            <person name="Ivanova N."/>
            <person name="Ovchinnikova G."/>
            <person name="Pagani I."/>
            <person name="Pati A."/>
            <person name="Goodwin L."/>
            <person name="Peters L."/>
            <person name="Pitluck S."/>
            <person name="Woyke T."/>
            <person name="Kerfeld C."/>
        </authorList>
    </citation>
    <scope>NUCLEOTIDE SEQUENCE [LARGE SCALE GENOMIC DNA]</scope>
    <source>
        <strain evidence="2">PCC 8305</strain>
    </source>
</reference>
<dbReference type="EMBL" id="CP003944">
    <property type="protein sequence ID" value="AFZ51618.1"/>
    <property type="molecule type" value="Genomic_DNA"/>
</dbReference>
<dbReference type="eggNOG" id="ENOG5032H5C">
    <property type="taxonomic scope" value="Bacteria"/>
</dbReference>
<evidence type="ECO:0000313" key="2">
    <source>
        <dbReference type="EMBL" id="AFZ51618.1"/>
    </source>
</evidence>
<protein>
    <recommendedName>
        <fullName evidence="4">DUF4149 domain-containing protein</fullName>
    </recommendedName>
</protein>
<gene>
    <name evidence="2" type="ORF">Dacsa_3088</name>
</gene>
<evidence type="ECO:0000313" key="3">
    <source>
        <dbReference type="Proteomes" id="UP000010482"/>
    </source>
</evidence>
<evidence type="ECO:0008006" key="4">
    <source>
        <dbReference type="Google" id="ProtNLM"/>
    </source>
</evidence>
<keyword evidence="1" id="KW-1133">Transmembrane helix</keyword>
<proteinExistence type="predicted"/>
<evidence type="ECO:0000256" key="1">
    <source>
        <dbReference type="SAM" id="Phobius"/>
    </source>
</evidence>
<name>K9YZS3_DACS8</name>
<feature type="transmembrane region" description="Helical" evidence="1">
    <location>
        <begin position="103"/>
        <end position="122"/>
    </location>
</feature>
<dbReference type="KEGG" id="dsl:Dacsa_3088"/>
<keyword evidence="1" id="KW-0812">Transmembrane</keyword>
<feature type="transmembrane region" description="Helical" evidence="1">
    <location>
        <begin position="67"/>
        <end position="91"/>
    </location>
</feature>
<accession>K9YZS3</accession>
<dbReference type="HOGENOM" id="CLU_1515475_0_0_3"/>
<dbReference type="AlphaFoldDB" id="K9YZS3"/>
<keyword evidence="3" id="KW-1185">Reference proteome</keyword>
<sequence length="177" mass="19945">MEYYLKHLRKMNTIFYQKQNPTQWSVVVFVTLCFWLSASLMLDFVIIPSLMQAGMMTQSGFASAGYAMFGLFNHVELLCAGIVLTGVLALNKNHTFSKTQQQWSVILGGLLLLIALICSYFLTPQMSGLGLDLNWFDSGNSMSAAMMEFHGAYWGLELMKMITGGILLVWSFRAWKP</sequence>
<feature type="transmembrane region" description="Helical" evidence="1">
    <location>
        <begin position="21"/>
        <end position="47"/>
    </location>
</feature>
<feature type="transmembrane region" description="Helical" evidence="1">
    <location>
        <begin position="152"/>
        <end position="172"/>
    </location>
</feature>
<dbReference type="PATRIC" id="fig|13035.3.peg.3504"/>
<dbReference type="STRING" id="13035.Dacsa_3088"/>